<dbReference type="Proteomes" id="UP000198406">
    <property type="component" value="Unassembled WGS sequence"/>
</dbReference>
<protein>
    <recommendedName>
        <fullName evidence="1">Helicase-associated domain-containing protein</fullName>
    </recommendedName>
</protein>
<sequence length="357" mass="43201">MTERLREYYNKHGHSLVTASEDPALHRWTVSLRRNYKYQVVGTRRQNFAQNSNRPRLSPDELAILQELDFCWDAQSMAWTTRYQELEDFKEKNGHCRVPANYPGGLGIWVRNQRRLLEQPGASGMTPKRRAALEKLGFTWFQPHLSRWQRRYEQLREFYNKYGHSNVPEDYSDNFQLGQWCMNQRSQYKRYCSGWPTALCVERIQKLEALDFRWNYRDNKWYEMVNRLRHYYEMNGHIKIPTYDIENQDLRLWLIVQRYYYNRRKQEEGPLTERRIEFLQSIMPDFPWQVRKGDSNGPKTEDWAKLFDAMRAKGIGPGARPKQHWFEGVNRFEMQVKDTWTEKDLIALWNQADDDDD</sequence>
<feature type="domain" description="Helicase-associated" evidence="1">
    <location>
        <begin position="147"/>
        <end position="212"/>
    </location>
</feature>
<dbReference type="PANTHER" id="PTHR33418">
    <property type="entry name" value="HELICASE-ASSOCIATED"/>
    <property type="match status" value="1"/>
</dbReference>
<feature type="domain" description="Helicase-associated" evidence="1">
    <location>
        <begin position="77"/>
        <end position="138"/>
    </location>
</feature>
<dbReference type="PANTHER" id="PTHR33418:SF1">
    <property type="entry name" value="HELICASE-ASSOCIATED DOMAIN-CONTAINING PROTEIN"/>
    <property type="match status" value="1"/>
</dbReference>
<dbReference type="OrthoDB" id="44621at2759"/>
<evidence type="ECO:0000259" key="1">
    <source>
        <dbReference type="Pfam" id="PF03457"/>
    </source>
</evidence>
<dbReference type="Gene3D" id="6.10.140.530">
    <property type="match status" value="3"/>
</dbReference>
<reference evidence="2 3" key="1">
    <citation type="journal article" date="2015" name="Plant Cell">
        <title>Oil accumulation by the oleaginous diatom Fistulifera solaris as revealed by the genome and transcriptome.</title>
        <authorList>
            <person name="Tanaka T."/>
            <person name="Maeda Y."/>
            <person name="Veluchamy A."/>
            <person name="Tanaka M."/>
            <person name="Abida H."/>
            <person name="Marechal E."/>
            <person name="Bowler C."/>
            <person name="Muto M."/>
            <person name="Sunaga Y."/>
            <person name="Tanaka M."/>
            <person name="Yoshino T."/>
            <person name="Taniguchi T."/>
            <person name="Fukuda Y."/>
            <person name="Nemoto M."/>
            <person name="Matsumoto M."/>
            <person name="Wong P.S."/>
            <person name="Aburatani S."/>
            <person name="Fujibuchi W."/>
        </authorList>
    </citation>
    <scope>NUCLEOTIDE SEQUENCE [LARGE SCALE GENOMIC DNA]</scope>
    <source>
        <strain evidence="2 3">JPCC DA0580</strain>
    </source>
</reference>
<dbReference type="Pfam" id="PF03457">
    <property type="entry name" value="HA"/>
    <property type="match status" value="4"/>
</dbReference>
<accession>A0A1Z5KJ37</accession>
<comment type="caution">
    <text evidence="2">The sequence shown here is derived from an EMBL/GenBank/DDBJ whole genome shotgun (WGS) entry which is preliminary data.</text>
</comment>
<proteinExistence type="predicted"/>
<keyword evidence="3" id="KW-1185">Reference proteome</keyword>
<name>A0A1Z5KJ37_FISSO</name>
<evidence type="ECO:0000313" key="2">
    <source>
        <dbReference type="EMBL" id="GAX26304.1"/>
    </source>
</evidence>
<dbReference type="AlphaFoldDB" id="A0A1Z5KJ37"/>
<gene>
    <name evidence="2" type="ORF">FisN_16Lh142</name>
</gene>
<feature type="domain" description="Helicase-associated" evidence="1">
    <location>
        <begin position="3"/>
        <end position="70"/>
    </location>
</feature>
<organism evidence="2 3">
    <name type="scientific">Fistulifera solaris</name>
    <name type="common">Oleaginous diatom</name>
    <dbReference type="NCBI Taxonomy" id="1519565"/>
    <lineage>
        <taxon>Eukaryota</taxon>
        <taxon>Sar</taxon>
        <taxon>Stramenopiles</taxon>
        <taxon>Ochrophyta</taxon>
        <taxon>Bacillariophyta</taxon>
        <taxon>Bacillariophyceae</taxon>
        <taxon>Bacillariophycidae</taxon>
        <taxon>Naviculales</taxon>
        <taxon>Naviculaceae</taxon>
        <taxon>Fistulifera</taxon>
    </lineage>
</organism>
<evidence type="ECO:0000313" key="3">
    <source>
        <dbReference type="Proteomes" id="UP000198406"/>
    </source>
</evidence>
<feature type="domain" description="Helicase-associated" evidence="1">
    <location>
        <begin position="218"/>
        <end position="282"/>
    </location>
</feature>
<dbReference type="InParanoid" id="A0A1Z5KJ37"/>
<dbReference type="InterPro" id="IPR005114">
    <property type="entry name" value="Helicase_assoc"/>
</dbReference>
<dbReference type="EMBL" id="BDSP01000240">
    <property type="protein sequence ID" value="GAX26304.1"/>
    <property type="molecule type" value="Genomic_DNA"/>
</dbReference>